<keyword evidence="3" id="KW-1185">Reference proteome</keyword>
<reference evidence="2 3" key="2">
    <citation type="submission" date="2024-07" db="EMBL/GenBank/DDBJ databases">
        <authorList>
            <person name="Akdeniz Z."/>
        </authorList>
    </citation>
    <scope>NUCLEOTIDE SEQUENCE [LARGE SCALE GENOMIC DNA]</scope>
</reference>
<dbReference type="Proteomes" id="UP001642409">
    <property type="component" value="Unassembled WGS sequence"/>
</dbReference>
<dbReference type="EMBL" id="CATOUU010000386">
    <property type="protein sequence ID" value="CAI9927868.1"/>
    <property type="molecule type" value="Genomic_DNA"/>
</dbReference>
<name>A0AA86U1P3_9EUKA</name>
<proteinExistence type="predicted"/>
<evidence type="ECO:0000313" key="2">
    <source>
        <dbReference type="EMBL" id="CAL5975420.1"/>
    </source>
</evidence>
<comment type="caution">
    <text evidence="1">The sequence shown here is derived from an EMBL/GenBank/DDBJ whole genome shotgun (WGS) entry which is preliminary data.</text>
</comment>
<sequence>MLQLLLVLSTDQNGCVFGSIADGTCSCDIQKGWAGAGKTKLCQNCWAESTVVSSDKQTCVTCSQKYCVTKGLVFDKGATYYCKIDIESGYAGKIENESIISSQYPLINCWSQKEVVAGWLCADCNIKYRVAQGIVFNDKAEYKCSADTENGYAGQIKSESTTDLTSCWEQQRVVKFDGLSCVNCSAKYSVSSGMIFDKYATFKCLPDTENGYARKIKDATTFISEYPLSHCWNSKQVVNIEGGSCQTCNNKYILQDGMIYDEKSKFKCSPDSDKGYIAINQETSTISLTSCWDQQKVVDIEHQKCVSCNEQYQVQQGLQYNSKYKFNCQVDISKGYAGNIETTKLISTIYPLKNCWSSQQVVSQDGLICNQCNIKYGVQSGLLFNDNAQLKCQLDTEHGYAGLINDSKADITFCWSQQKVVNHIGSQCITCNQQAMQFGLIFDATVNKCICDVILNYNNSTQHFDFLDLE</sequence>
<evidence type="ECO:0000313" key="3">
    <source>
        <dbReference type="Proteomes" id="UP001642409"/>
    </source>
</evidence>
<dbReference type="AlphaFoldDB" id="A0AA86U1P3"/>
<dbReference type="EMBL" id="CAXDID020000006">
    <property type="protein sequence ID" value="CAL5975420.1"/>
    <property type="molecule type" value="Genomic_DNA"/>
</dbReference>
<accession>A0AA86U1P3</accession>
<organism evidence="1">
    <name type="scientific">Hexamita inflata</name>
    <dbReference type="NCBI Taxonomy" id="28002"/>
    <lineage>
        <taxon>Eukaryota</taxon>
        <taxon>Metamonada</taxon>
        <taxon>Diplomonadida</taxon>
        <taxon>Hexamitidae</taxon>
        <taxon>Hexamitinae</taxon>
        <taxon>Hexamita</taxon>
    </lineage>
</organism>
<gene>
    <name evidence="1" type="ORF">HINF_LOCUS15513</name>
    <name evidence="2" type="ORF">HINF_LOCUS3323</name>
</gene>
<protein>
    <submittedName>
        <fullName evidence="2">Hypothetical_protein</fullName>
    </submittedName>
</protein>
<reference evidence="1" key="1">
    <citation type="submission" date="2023-06" db="EMBL/GenBank/DDBJ databases">
        <authorList>
            <person name="Kurt Z."/>
        </authorList>
    </citation>
    <scope>NUCLEOTIDE SEQUENCE</scope>
</reference>
<evidence type="ECO:0000313" key="1">
    <source>
        <dbReference type="EMBL" id="CAI9927868.1"/>
    </source>
</evidence>